<evidence type="ECO:0000313" key="2">
    <source>
        <dbReference type="Proteomes" id="UP000075609"/>
    </source>
</evidence>
<proteinExistence type="predicted"/>
<comment type="caution">
    <text evidence="1">The sequence shown here is derived from an EMBL/GenBank/DDBJ whole genome shotgun (WGS) entry which is preliminary data.</text>
</comment>
<dbReference type="Proteomes" id="UP000075609">
    <property type="component" value="Unassembled WGS sequence"/>
</dbReference>
<name>A0ABR5W7Q2_9VIBR</name>
<dbReference type="EMBL" id="LOBP01000001">
    <property type="protein sequence ID" value="KYN91227.1"/>
    <property type="molecule type" value="Genomic_DNA"/>
</dbReference>
<protein>
    <submittedName>
        <fullName evidence="1">Uncharacterized protein</fullName>
    </submittedName>
</protein>
<accession>A0ABR5W7Q2</accession>
<gene>
    <name evidence="1" type="ORF">ATY35_01180</name>
</gene>
<reference evidence="1 2" key="1">
    <citation type="submission" date="2015-12" db="EMBL/GenBank/DDBJ databases">
        <authorList>
            <person name="Tarr C.L."/>
            <person name="Gladney L.M."/>
        </authorList>
    </citation>
    <scope>NUCLEOTIDE SEQUENCE [LARGE SCALE GENOMIC DNA]</scope>
    <source>
        <strain evidence="1 2">1048-83</strain>
    </source>
</reference>
<keyword evidence="2" id="KW-1185">Reference proteome</keyword>
<evidence type="ECO:0000313" key="1">
    <source>
        <dbReference type="EMBL" id="KYN91227.1"/>
    </source>
</evidence>
<sequence length="90" mass="10292">MIHAKIKSSIFWLNISYSSHRSIFYCILQFHFANNHANSHMLIRVITFHPTPATSTAQEDHGGAIQSDCILFYLESGYTPPLCFLTVYEP</sequence>
<organism evidence="1 2">
    <name type="scientific">Vibrio cidicii</name>
    <dbReference type="NCBI Taxonomy" id="1763883"/>
    <lineage>
        <taxon>Bacteria</taxon>
        <taxon>Pseudomonadati</taxon>
        <taxon>Pseudomonadota</taxon>
        <taxon>Gammaproteobacteria</taxon>
        <taxon>Vibrionales</taxon>
        <taxon>Vibrionaceae</taxon>
        <taxon>Vibrio</taxon>
    </lineage>
</organism>